<dbReference type="InterPro" id="IPR013103">
    <property type="entry name" value="RVT_2"/>
</dbReference>
<evidence type="ECO:0000259" key="1">
    <source>
        <dbReference type="Pfam" id="PF07727"/>
    </source>
</evidence>
<name>A0AAW2QJI3_9LAMI</name>
<organism evidence="2">
    <name type="scientific">Sesamum calycinum</name>
    <dbReference type="NCBI Taxonomy" id="2727403"/>
    <lineage>
        <taxon>Eukaryota</taxon>
        <taxon>Viridiplantae</taxon>
        <taxon>Streptophyta</taxon>
        <taxon>Embryophyta</taxon>
        <taxon>Tracheophyta</taxon>
        <taxon>Spermatophyta</taxon>
        <taxon>Magnoliopsida</taxon>
        <taxon>eudicotyledons</taxon>
        <taxon>Gunneridae</taxon>
        <taxon>Pentapetalae</taxon>
        <taxon>asterids</taxon>
        <taxon>lamiids</taxon>
        <taxon>Lamiales</taxon>
        <taxon>Pedaliaceae</taxon>
        <taxon>Sesamum</taxon>
    </lineage>
</organism>
<gene>
    <name evidence="2" type="ORF">Scaly_1027100</name>
</gene>
<dbReference type="Pfam" id="PF07727">
    <property type="entry name" value="RVT_2"/>
    <property type="match status" value="1"/>
</dbReference>
<feature type="domain" description="Reverse transcriptase Ty1/copia-type" evidence="1">
    <location>
        <begin position="36"/>
        <end position="118"/>
    </location>
</feature>
<dbReference type="AlphaFoldDB" id="A0AAW2QJI3"/>
<dbReference type="EMBL" id="JACGWM010000006">
    <property type="protein sequence ID" value="KAL0368082.1"/>
    <property type="molecule type" value="Genomic_DNA"/>
</dbReference>
<comment type="caution">
    <text evidence="2">The sequence shown here is derived from an EMBL/GenBank/DDBJ whole genome shotgun (WGS) entry which is preliminary data.</text>
</comment>
<proteinExistence type="predicted"/>
<evidence type="ECO:0000313" key="2">
    <source>
        <dbReference type="EMBL" id="KAL0368082.1"/>
    </source>
</evidence>
<sequence>MDKEIEVLKRTPPGTSLHYLQVRGSLAPCGCTKVKLKQDGSVEQYKARLVAKRYTQVESIDYFDSFTPVAKTVTMHLFIVISTAYSWSLLQLDVNNGFLHGQLYEEVYMVLPKGYNKAHGGLVWSPLDALTIAKRYLDDLFTIKDLGHANYFLGLELARSTHGTYVTQRKYLLDIVLDCFLDDANHIGRLPFT</sequence>
<reference evidence="2" key="1">
    <citation type="submission" date="2020-06" db="EMBL/GenBank/DDBJ databases">
        <authorList>
            <person name="Li T."/>
            <person name="Hu X."/>
            <person name="Zhang T."/>
            <person name="Song X."/>
            <person name="Zhang H."/>
            <person name="Dai N."/>
            <person name="Sheng W."/>
            <person name="Hou X."/>
            <person name="Wei L."/>
        </authorList>
    </citation>
    <scope>NUCLEOTIDE SEQUENCE</scope>
    <source>
        <strain evidence="2">KEN8</strain>
        <tissue evidence="2">Leaf</tissue>
    </source>
</reference>
<protein>
    <submittedName>
        <fullName evidence="2">Copia protein</fullName>
    </submittedName>
</protein>
<reference evidence="2" key="2">
    <citation type="journal article" date="2024" name="Plant">
        <title>Genomic evolution and insights into agronomic trait innovations of Sesamum species.</title>
        <authorList>
            <person name="Miao H."/>
            <person name="Wang L."/>
            <person name="Qu L."/>
            <person name="Liu H."/>
            <person name="Sun Y."/>
            <person name="Le M."/>
            <person name="Wang Q."/>
            <person name="Wei S."/>
            <person name="Zheng Y."/>
            <person name="Lin W."/>
            <person name="Duan Y."/>
            <person name="Cao H."/>
            <person name="Xiong S."/>
            <person name="Wang X."/>
            <person name="Wei L."/>
            <person name="Li C."/>
            <person name="Ma Q."/>
            <person name="Ju M."/>
            <person name="Zhao R."/>
            <person name="Li G."/>
            <person name="Mu C."/>
            <person name="Tian Q."/>
            <person name="Mei H."/>
            <person name="Zhang T."/>
            <person name="Gao T."/>
            <person name="Zhang H."/>
        </authorList>
    </citation>
    <scope>NUCLEOTIDE SEQUENCE</scope>
    <source>
        <strain evidence="2">KEN8</strain>
    </source>
</reference>
<accession>A0AAW2QJI3</accession>